<dbReference type="Gene3D" id="3.20.20.80">
    <property type="entry name" value="Glycosidases"/>
    <property type="match status" value="1"/>
</dbReference>
<organism evidence="5 6">
    <name type="scientific">Bifidobacterium tsurumiense</name>
    <dbReference type="NCBI Taxonomy" id="356829"/>
    <lineage>
        <taxon>Bacteria</taxon>
        <taxon>Bacillati</taxon>
        <taxon>Actinomycetota</taxon>
        <taxon>Actinomycetes</taxon>
        <taxon>Bifidobacteriales</taxon>
        <taxon>Bifidobacteriaceae</taxon>
        <taxon>Bifidobacterium</taxon>
    </lineage>
</organism>
<evidence type="ECO:0000256" key="2">
    <source>
        <dbReference type="RuleBase" id="RU003679"/>
    </source>
</evidence>
<keyword evidence="6" id="KW-1185">Reference proteome</keyword>
<comment type="caution">
    <text evidence="5">The sequence shown here is derived from an EMBL/GenBank/DDBJ whole genome shotgun (WGS) entry which is preliminary data.</text>
</comment>
<evidence type="ECO:0000259" key="3">
    <source>
        <dbReference type="Pfam" id="PF01301"/>
    </source>
</evidence>
<dbReference type="CDD" id="cd03143">
    <property type="entry name" value="A4_beta-galactosidase_middle_domain"/>
    <property type="match status" value="1"/>
</dbReference>
<dbReference type="InterPro" id="IPR031330">
    <property type="entry name" value="Gly_Hdrlase_35_cat"/>
</dbReference>
<proteinExistence type="inferred from homology"/>
<feature type="domain" description="GLMA-like second" evidence="4">
    <location>
        <begin position="482"/>
        <end position="577"/>
    </location>
</feature>
<dbReference type="eggNOG" id="COG1874">
    <property type="taxonomic scope" value="Bacteria"/>
</dbReference>
<dbReference type="InterPro" id="IPR029062">
    <property type="entry name" value="Class_I_gatase-like"/>
</dbReference>
<evidence type="ECO:0000256" key="1">
    <source>
        <dbReference type="ARBA" id="ARBA00009809"/>
    </source>
</evidence>
<accession>A0A087EKK8</accession>
<dbReference type="EMBL" id="JGZU01000002">
    <property type="protein sequence ID" value="KFJ08309.1"/>
    <property type="molecule type" value="Genomic_DNA"/>
</dbReference>
<dbReference type="Gene3D" id="3.40.50.880">
    <property type="match status" value="1"/>
</dbReference>
<dbReference type="GO" id="GO:0004565">
    <property type="term" value="F:beta-galactosidase activity"/>
    <property type="evidence" value="ECO:0007669"/>
    <property type="project" value="UniProtKB-EC"/>
</dbReference>
<comment type="similarity">
    <text evidence="1 2">Belongs to the glycosyl hydrolase 35 family.</text>
</comment>
<dbReference type="SUPFAM" id="SSF51011">
    <property type="entry name" value="Glycosyl hydrolase domain"/>
    <property type="match status" value="1"/>
</dbReference>
<dbReference type="STRING" id="356829.BITS_0817"/>
<dbReference type="RefSeq" id="WP_026641779.1">
    <property type="nucleotide sequence ID" value="NZ_JGZU01000002.1"/>
</dbReference>
<feature type="domain" description="Glycoside hydrolase 35 catalytic" evidence="3">
    <location>
        <begin position="16"/>
        <end position="127"/>
    </location>
</feature>
<protein>
    <submittedName>
        <fullName evidence="5">Beta-galactosidase</fullName>
        <ecNumber evidence="5">3.2.1.23</ecNumber>
    </submittedName>
</protein>
<gene>
    <name evidence="5" type="ORF">BITS_0817</name>
</gene>
<dbReference type="AlphaFoldDB" id="A0A087EKK8"/>
<reference evidence="5 6" key="1">
    <citation type="submission" date="2014-03" db="EMBL/GenBank/DDBJ databases">
        <title>Genomics of Bifidobacteria.</title>
        <authorList>
            <person name="Ventura M."/>
            <person name="Milani C."/>
            <person name="Lugli G.A."/>
        </authorList>
    </citation>
    <scope>NUCLEOTIDE SEQUENCE [LARGE SCALE GENOMIC DNA]</scope>
    <source>
        <strain evidence="5 6">JCM 13495</strain>
    </source>
</reference>
<keyword evidence="5" id="KW-0326">Glycosidase</keyword>
<dbReference type="Pfam" id="PF22369">
    <property type="entry name" value="GLMA_2nd"/>
    <property type="match status" value="1"/>
</dbReference>
<dbReference type="GO" id="GO:0005975">
    <property type="term" value="P:carbohydrate metabolic process"/>
    <property type="evidence" value="ECO:0007669"/>
    <property type="project" value="InterPro"/>
</dbReference>
<keyword evidence="5" id="KW-0378">Hydrolase</keyword>
<dbReference type="InterPro" id="IPR001944">
    <property type="entry name" value="Glycoside_Hdrlase_35"/>
</dbReference>
<dbReference type="InterPro" id="IPR017853">
    <property type="entry name" value="GH"/>
</dbReference>
<dbReference type="Gene3D" id="2.60.40.1180">
    <property type="entry name" value="Golgi alpha-mannosidase II"/>
    <property type="match status" value="1"/>
</dbReference>
<dbReference type="SUPFAM" id="SSF51445">
    <property type="entry name" value="(Trans)glycosidases"/>
    <property type="match status" value="1"/>
</dbReference>
<dbReference type="PANTHER" id="PTHR23421">
    <property type="entry name" value="BETA-GALACTOSIDASE RELATED"/>
    <property type="match status" value="1"/>
</dbReference>
<evidence type="ECO:0000313" key="5">
    <source>
        <dbReference type="EMBL" id="KFJ08309.1"/>
    </source>
</evidence>
<name>A0A087EKK8_9BIFI</name>
<evidence type="ECO:0000313" key="6">
    <source>
        <dbReference type="Proteomes" id="UP000029080"/>
    </source>
</evidence>
<dbReference type="InterPro" id="IPR054746">
    <property type="entry name" value="GLMA-like_second"/>
</dbReference>
<dbReference type="Proteomes" id="UP000029080">
    <property type="component" value="Unassembled WGS sequence"/>
</dbReference>
<sequence length="701" mass="78648">METQVDKIVKIEDSALLVNGKRAQLYGGAVHYWRLDRDKWDVILNEIVNLGFTMVSIYIPWEAHEVSRGVFDFGQIDPRTDIDAFLTLCEDKGLSIVVRPGPQINSEMTWFGYPKRILDNERLQAKNSSGARAVLTQVPKPIPALSYAVDEFFDETALWYDAICPILAKHSVNNGGGIVACQVDNEMAFFFGINAYSGDYCEASLHKYRQFLIAKYGSSEKVAAAYGLESIADFDEFQPPRRFEKNDRKSIPWYEDWAEYRETYLINSMDRLAGMLRERGLDQIALFHNYPHPLGPGGAASGFTCPFNLPKLEEKLDFVGFDIYSRKHLYSHIKTVASYVVGTSRYPYIPEFIAGVWAWYLHPGDEKDEEFVTKAALMQGIKGFSRYMLVERDKWFFSPIRRDGTVRPMSSMHSTMNKILKGVDFNKLQRRSDVLLLANREYDRLEAASVLVSFPGDFLETPSGFSEYPNHLTVADERFDFDSIVVKEKNEYFNAFHGALRRSGIGYVLSDTDLNPDRWSKFPVVVIVSEDWMDEATQSALVSFAKNGGTIVLGPKVPSLGHDMEPCAVLADAMGVDPGSVNGKTVKASIGSGHVFVVPDIGEAPQIDEIITQAATVSRFVGDDDRLDVVVHDDKTDPQHKVVFICNPTDTEIQSKIKVDFDIATASDLWTGESISVDDGCFDLNLPPYSIIIADSTVAEQ</sequence>
<dbReference type="EC" id="3.2.1.23" evidence="5"/>
<dbReference type="InterPro" id="IPR013780">
    <property type="entry name" value="Glyco_hydro_b"/>
</dbReference>
<dbReference type="OrthoDB" id="9813184at2"/>
<dbReference type="Pfam" id="PF01301">
    <property type="entry name" value="Glyco_hydro_35"/>
    <property type="match status" value="1"/>
</dbReference>
<evidence type="ECO:0000259" key="4">
    <source>
        <dbReference type="Pfam" id="PF22369"/>
    </source>
</evidence>